<keyword evidence="1" id="KW-0863">Zinc-finger</keyword>
<dbReference type="PROSITE" id="PS50158">
    <property type="entry name" value="ZF_CCHC"/>
    <property type="match status" value="1"/>
</dbReference>
<evidence type="ECO:0000313" key="4">
    <source>
        <dbReference type="EMBL" id="KAF3328930.1"/>
    </source>
</evidence>
<gene>
    <name evidence="4" type="ORF">FCM35_KLT06008</name>
</gene>
<dbReference type="OrthoDB" id="694475at2759"/>
<feature type="compositionally biased region" description="Polar residues" evidence="2">
    <location>
        <begin position="62"/>
        <end position="79"/>
    </location>
</feature>
<accession>A0A833QM03</accession>
<name>A0A833QM03_9POAL</name>
<evidence type="ECO:0000313" key="5">
    <source>
        <dbReference type="Proteomes" id="UP000623129"/>
    </source>
</evidence>
<dbReference type="AlphaFoldDB" id="A0A833QM03"/>
<dbReference type="SMART" id="SM00343">
    <property type="entry name" value="ZnF_C2HC"/>
    <property type="match status" value="2"/>
</dbReference>
<feature type="domain" description="CCHC-type" evidence="3">
    <location>
        <begin position="149"/>
        <end position="163"/>
    </location>
</feature>
<keyword evidence="5" id="KW-1185">Reference proteome</keyword>
<dbReference type="GO" id="GO:0008270">
    <property type="term" value="F:zinc ion binding"/>
    <property type="evidence" value="ECO:0007669"/>
    <property type="project" value="UniProtKB-KW"/>
</dbReference>
<dbReference type="GO" id="GO:0003676">
    <property type="term" value="F:nucleic acid binding"/>
    <property type="evidence" value="ECO:0007669"/>
    <property type="project" value="InterPro"/>
</dbReference>
<dbReference type="EMBL" id="SWLB01000015">
    <property type="protein sequence ID" value="KAF3328930.1"/>
    <property type="molecule type" value="Genomic_DNA"/>
</dbReference>
<organism evidence="4 5">
    <name type="scientific">Carex littledalei</name>
    <dbReference type="NCBI Taxonomy" id="544730"/>
    <lineage>
        <taxon>Eukaryota</taxon>
        <taxon>Viridiplantae</taxon>
        <taxon>Streptophyta</taxon>
        <taxon>Embryophyta</taxon>
        <taxon>Tracheophyta</taxon>
        <taxon>Spermatophyta</taxon>
        <taxon>Magnoliopsida</taxon>
        <taxon>Liliopsida</taxon>
        <taxon>Poales</taxon>
        <taxon>Cyperaceae</taxon>
        <taxon>Cyperoideae</taxon>
        <taxon>Cariceae</taxon>
        <taxon>Carex</taxon>
        <taxon>Carex subgen. Euthyceras</taxon>
    </lineage>
</organism>
<evidence type="ECO:0000256" key="2">
    <source>
        <dbReference type="SAM" id="MobiDB-lite"/>
    </source>
</evidence>
<feature type="region of interest" description="Disordered" evidence="2">
    <location>
        <begin position="174"/>
        <end position="209"/>
    </location>
</feature>
<proteinExistence type="predicted"/>
<dbReference type="InterPro" id="IPR001878">
    <property type="entry name" value="Znf_CCHC"/>
</dbReference>
<dbReference type="Gene3D" id="4.10.60.10">
    <property type="entry name" value="Zinc finger, CCHC-type"/>
    <property type="match status" value="1"/>
</dbReference>
<reference evidence="4" key="1">
    <citation type="submission" date="2020-01" db="EMBL/GenBank/DDBJ databases">
        <title>Genome sequence of Kobresia littledalei, the first chromosome-level genome in the family Cyperaceae.</title>
        <authorList>
            <person name="Qu G."/>
        </authorList>
    </citation>
    <scope>NUCLEOTIDE SEQUENCE</scope>
    <source>
        <strain evidence="4">C.B.Clarke</strain>
        <tissue evidence="4">Leaf</tissue>
    </source>
</reference>
<evidence type="ECO:0000259" key="3">
    <source>
        <dbReference type="PROSITE" id="PS50158"/>
    </source>
</evidence>
<protein>
    <recommendedName>
        <fullName evidence="3">CCHC-type domain-containing protein</fullName>
    </recommendedName>
</protein>
<dbReference type="Proteomes" id="UP000623129">
    <property type="component" value="Unassembled WGS sequence"/>
</dbReference>
<feature type="region of interest" description="Disordered" evidence="2">
    <location>
        <begin position="62"/>
        <end position="99"/>
    </location>
</feature>
<dbReference type="InterPro" id="IPR036875">
    <property type="entry name" value="Znf_CCHC_sf"/>
</dbReference>
<keyword evidence="1" id="KW-0862">Zinc</keyword>
<comment type="caution">
    <text evidence="4">The sequence shown here is derived from an EMBL/GenBank/DDBJ whole genome shotgun (WGS) entry which is preliminary data.</text>
</comment>
<dbReference type="SUPFAM" id="SSF57756">
    <property type="entry name" value="Retrovirus zinc finger-like domains"/>
    <property type="match status" value="1"/>
</dbReference>
<evidence type="ECO:0000256" key="1">
    <source>
        <dbReference type="PROSITE-ProRule" id="PRU00047"/>
    </source>
</evidence>
<sequence length="209" mass="23621">MNDPLERTERQAATRLEALKAIRTTTQAAILRRKTEIASFRRHSYAQVLKAAIKREQARQQVYTAQQTPTVRYNSNGNKKTTERHHNTTASQNSEEGWTVVTRKKHNRQARPQTLKSLAKCKQDLMTQGRCFKCLQKGHRRFQCRGQLKCLKCGHKGHTAGRCIHPRVQNVSPAKATMGQKQTEATRGVNATEPTTMPQPAVIAQPTPT</sequence>
<keyword evidence="1" id="KW-0479">Metal-binding</keyword>